<evidence type="ECO:0000313" key="2">
    <source>
        <dbReference type="Proteomes" id="UP000198356"/>
    </source>
</evidence>
<accession>A0A239MNT2</accession>
<reference evidence="1 2" key="1">
    <citation type="submission" date="2017-06" db="EMBL/GenBank/DDBJ databases">
        <authorList>
            <person name="Kim H.J."/>
            <person name="Triplett B.A."/>
        </authorList>
    </citation>
    <scope>NUCLEOTIDE SEQUENCE [LARGE SCALE GENOMIC DNA]</scope>
    <source>
        <strain evidence="1 2">DSM 18704</strain>
    </source>
</reference>
<dbReference type="InterPro" id="IPR023214">
    <property type="entry name" value="HAD_sf"/>
</dbReference>
<protein>
    <recommendedName>
        <fullName evidence="3">Beta-phosphoglucomutase, HAD superfamily</fullName>
    </recommendedName>
</protein>
<dbReference type="InterPro" id="IPR036412">
    <property type="entry name" value="HAD-like_sf"/>
</dbReference>
<dbReference type="AlphaFoldDB" id="A0A239MNT2"/>
<dbReference type="Gene3D" id="3.40.50.1000">
    <property type="entry name" value="HAD superfamily/HAD-like"/>
    <property type="match status" value="1"/>
</dbReference>
<dbReference type="SUPFAM" id="SSF56784">
    <property type="entry name" value="HAD-like"/>
    <property type="match status" value="1"/>
</dbReference>
<dbReference type="Proteomes" id="UP000198356">
    <property type="component" value="Unassembled WGS sequence"/>
</dbReference>
<gene>
    <name evidence="1" type="ORF">SAMN05421770_11924</name>
</gene>
<evidence type="ECO:0008006" key="3">
    <source>
        <dbReference type="Google" id="ProtNLM"/>
    </source>
</evidence>
<dbReference type="Gene3D" id="1.10.150.240">
    <property type="entry name" value="Putative phosphatase, domain 2"/>
    <property type="match status" value="1"/>
</dbReference>
<organism evidence="1 2">
    <name type="scientific">Granulicella rosea</name>
    <dbReference type="NCBI Taxonomy" id="474952"/>
    <lineage>
        <taxon>Bacteria</taxon>
        <taxon>Pseudomonadati</taxon>
        <taxon>Acidobacteriota</taxon>
        <taxon>Terriglobia</taxon>
        <taxon>Terriglobales</taxon>
        <taxon>Acidobacteriaceae</taxon>
        <taxon>Granulicella</taxon>
    </lineage>
</organism>
<sequence>MSATVREPVRRATFAVEIAVGGLLFDMDGILVSSTLGDERCWTRWAGRHLPGQSFDLKRTHGRRAADTIRDHFQTLDRPAIEAHLAELD</sequence>
<dbReference type="InterPro" id="IPR023198">
    <property type="entry name" value="PGP-like_dom2"/>
</dbReference>
<evidence type="ECO:0000313" key="1">
    <source>
        <dbReference type="EMBL" id="SNT44517.1"/>
    </source>
</evidence>
<dbReference type="EMBL" id="FZOU01000019">
    <property type="protein sequence ID" value="SNT44517.1"/>
    <property type="molecule type" value="Genomic_DNA"/>
</dbReference>
<proteinExistence type="predicted"/>
<keyword evidence="2" id="KW-1185">Reference proteome</keyword>
<dbReference type="RefSeq" id="WP_176441927.1">
    <property type="nucleotide sequence ID" value="NZ_FZOU01000019.1"/>
</dbReference>
<name>A0A239MNT2_9BACT</name>